<evidence type="ECO:0000256" key="3">
    <source>
        <dbReference type="ARBA" id="ARBA00022777"/>
    </source>
</evidence>
<evidence type="ECO:0000313" key="7">
    <source>
        <dbReference type="EMBL" id="MEJ2871390.1"/>
    </source>
</evidence>
<keyword evidence="3 7" id="KW-0418">Kinase</keyword>
<dbReference type="Pfam" id="PF02733">
    <property type="entry name" value="Dak1"/>
    <property type="match status" value="1"/>
</dbReference>
<evidence type="ECO:0000256" key="4">
    <source>
        <dbReference type="ARBA" id="ARBA00022840"/>
    </source>
</evidence>
<dbReference type="PROSITE" id="PS51480">
    <property type="entry name" value="DHAL"/>
    <property type="match status" value="1"/>
</dbReference>
<dbReference type="SUPFAM" id="SSF101473">
    <property type="entry name" value="DhaL-like"/>
    <property type="match status" value="1"/>
</dbReference>
<protein>
    <submittedName>
        <fullName evidence="7">Dihydroxyacetone kinase family protein</fullName>
    </submittedName>
</protein>
<dbReference type="NCBIfam" id="NF011049">
    <property type="entry name" value="PRK14479.1"/>
    <property type="match status" value="1"/>
</dbReference>
<dbReference type="Pfam" id="PF02734">
    <property type="entry name" value="Dak2"/>
    <property type="match status" value="1"/>
</dbReference>
<dbReference type="RefSeq" id="WP_337697959.1">
    <property type="nucleotide sequence ID" value="NZ_JBBEGN010000022.1"/>
</dbReference>
<reference evidence="7 8" key="1">
    <citation type="submission" date="2024-03" db="EMBL/GenBank/DDBJ databases">
        <title>Actinomycetospora sp. OC33-EN08, a novel actinomycete isolated from wild orchid (Aerides multiflora).</title>
        <authorList>
            <person name="Suriyachadkun C."/>
        </authorList>
    </citation>
    <scope>NUCLEOTIDE SEQUENCE [LARGE SCALE GENOMIC DNA]</scope>
    <source>
        <strain evidence="7 8">OC33-EN08</strain>
    </source>
</reference>
<gene>
    <name evidence="7" type="ORF">WCD74_26770</name>
</gene>
<dbReference type="SUPFAM" id="SSF82549">
    <property type="entry name" value="DAK1/DegV-like"/>
    <property type="match status" value="1"/>
</dbReference>
<proteinExistence type="predicted"/>
<dbReference type="Gene3D" id="1.25.40.340">
    <property type="match status" value="1"/>
</dbReference>
<organism evidence="7 8">
    <name type="scientific">Actinomycetospora aurantiaca</name>
    <dbReference type="NCBI Taxonomy" id="3129233"/>
    <lineage>
        <taxon>Bacteria</taxon>
        <taxon>Bacillati</taxon>
        <taxon>Actinomycetota</taxon>
        <taxon>Actinomycetes</taxon>
        <taxon>Pseudonocardiales</taxon>
        <taxon>Pseudonocardiaceae</taxon>
        <taxon>Actinomycetospora</taxon>
    </lineage>
</organism>
<dbReference type="Gene3D" id="3.30.1180.20">
    <property type="entry name" value="Dihydroxyacetone kinase, domain 2"/>
    <property type="match status" value="1"/>
</dbReference>
<dbReference type="EMBL" id="JBBEGN010000022">
    <property type="protein sequence ID" value="MEJ2871390.1"/>
    <property type="molecule type" value="Genomic_DNA"/>
</dbReference>
<evidence type="ECO:0000313" key="8">
    <source>
        <dbReference type="Proteomes" id="UP001385809"/>
    </source>
</evidence>
<dbReference type="Gene3D" id="3.40.50.10440">
    <property type="entry name" value="Dihydroxyacetone kinase, domain 1"/>
    <property type="match status" value="1"/>
</dbReference>
<keyword evidence="2" id="KW-0547">Nucleotide-binding</keyword>
<dbReference type="PANTHER" id="PTHR28629">
    <property type="entry name" value="TRIOKINASE/FMN CYCLASE"/>
    <property type="match status" value="1"/>
</dbReference>
<evidence type="ECO:0000256" key="1">
    <source>
        <dbReference type="ARBA" id="ARBA00022679"/>
    </source>
</evidence>
<dbReference type="InterPro" id="IPR004006">
    <property type="entry name" value="DhaK_dom"/>
</dbReference>
<keyword evidence="4" id="KW-0067">ATP-binding</keyword>
<dbReference type="InterPro" id="IPR050861">
    <property type="entry name" value="Dihydroxyacetone_Kinase"/>
</dbReference>
<evidence type="ECO:0000256" key="2">
    <source>
        <dbReference type="ARBA" id="ARBA00022741"/>
    </source>
</evidence>
<comment type="caution">
    <text evidence="7">The sequence shown here is derived from an EMBL/GenBank/DDBJ whole genome shotgun (WGS) entry which is preliminary data.</text>
</comment>
<dbReference type="SMART" id="SM01120">
    <property type="entry name" value="Dak2"/>
    <property type="match status" value="1"/>
</dbReference>
<dbReference type="InterPro" id="IPR004007">
    <property type="entry name" value="DhaL_dom"/>
</dbReference>
<dbReference type="PROSITE" id="PS51481">
    <property type="entry name" value="DHAK"/>
    <property type="match status" value="1"/>
</dbReference>
<sequence>MGNPTRVKKLINDPSDVVAHALEGVARSTPGAALIEGTSVLVRTDLPSDQVAVLCGGGSGHEPAHAGYVGPGHLAGAVCGEVFASPSADAVLSGIRAFRGHPGVLLVVMNYTGDRLNFGLAAQLARAEGIPCEMVTVADDVALDADDDVTAGRRGLAGTVLVTKAAGAAAAGGASLDEVARTARETAAAVGTMGVALSAATVPSAGEPGFVLAADEIEIGLGIHGEQGVRRESLRPADELVDEVVATVCDDRGFASGDRVAVLVNGTGATPPMELSVLLRRALENLESRGVTVERAWAGTFLSSIDMAGFSVAVLGLDDARRELLDAPARSAAWPSGSGVVAGGVPTVPDAGDGPAGGAALADSGVAAPTDLRARVEAVCAAVREAEPRLTELDTATGDGDLGTSLSRGADAIVAELDSYRWDDPVAVLRGIAATLRRAIGGTSGPLYATGLLHAAEHLANGGSWATALQAGADGVSDLGGARAGDRTMLDALFPAASALASSGSVDDALGAAREGAAATETMAPRRGRSSYLGDRVHGHRDAGAEAVTVWLAALA</sequence>
<dbReference type="Proteomes" id="UP001385809">
    <property type="component" value="Unassembled WGS sequence"/>
</dbReference>
<evidence type="ECO:0000259" key="5">
    <source>
        <dbReference type="PROSITE" id="PS51480"/>
    </source>
</evidence>
<feature type="domain" description="DhaK" evidence="6">
    <location>
        <begin position="13"/>
        <end position="334"/>
    </location>
</feature>
<keyword evidence="1" id="KW-0808">Transferase</keyword>
<accession>A0ABU8MVR1</accession>
<dbReference type="GO" id="GO:0016301">
    <property type="term" value="F:kinase activity"/>
    <property type="evidence" value="ECO:0007669"/>
    <property type="project" value="UniProtKB-KW"/>
</dbReference>
<dbReference type="InterPro" id="IPR036117">
    <property type="entry name" value="DhaL_dom_sf"/>
</dbReference>
<name>A0ABU8MVR1_9PSEU</name>
<keyword evidence="8" id="KW-1185">Reference proteome</keyword>
<evidence type="ECO:0000259" key="6">
    <source>
        <dbReference type="PROSITE" id="PS51481"/>
    </source>
</evidence>
<dbReference type="PANTHER" id="PTHR28629:SF4">
    <property type="entry name" value="TRIOKINASE_FMN CYCLASE"/>
    <property type="match status" value="1"/>
</dbReference>
<feature type="domain" description="DhaL" evidence="5">
    <location>
        <begin position="370"/>
        <end position="556"/>
    </location>
</feature>